<feature type="domain" description="Amino acid transporter transmembrane" evidence="9">
    <location>
        <begin position="1"/>
        <end position="318"/>
    </location>
</feature>
<feature type="transmembrane region" description="Helical" evidence="8">
    <location>
        <begin position="168"/>
        <end position="188"/>
    </location>
</feature>
<feature type="transmembrane region" description="Helical" evidence="8">
    <location>
        <begin position="33"/>
        <end position="52"/>
    </location>
</feature>
<dbReference type="EMBL" id="QPFP01000002">
    <property type="protein sequence ID" value="TEB39203.1"/>
    <property type="molecule type" value="Genomic_DNA"/>
</dbReference>
<feature type="transmembrane region" description="Helical" evidence="8">
    <location>
        <begin position="57"/>
        <end position="75"/>
    </location>
</feature>
<keyword evidence="11" id="KW-1185">Reference proteome</keyword>
<comment type="subcellular location">
    <subcellularLocation>
        <location evidence="1">Membrane</location>
        <topology evidence="1">Multi-pass membrane protein</topology>
    </subcellularLocation>
</comment>
<dbReference type="PANTHER" id="PTHR22950:SF692">
    <property type="entry name" value="TRANSMEMBRANE AMINO ACID TRANSPORTER FAMILY PROTEIN"/>
    <property type="match status" value="1"/>
</dbReference>
<evidence type="ECO:0000256" key="3">
    <source>
        <dbReference type="ARBA" id="ARBA00022448"/>
    </source>
</evidence>
<proteinExistence type="inferred from homology"/>
<comment type="similarity">
    <text evidence="2">Belongs to the amino acid/polyamine transporter 2 family.</text>
</comment>
<accession>A0A4Y7TYF6</accession>
<evidence type="ECO:0000256" key="1">
    <source>
        <dbReference type="ARBA" id="ARBA00004141"/>
    </source>
</evidence>
<name>A0A4Y7TYF6_COPMI</name>
<keyword evidence="7 8" id="KW-0472">Membrane</keyword>
<dbReference type="PANTHER" id="PTHR22950">
    <property type="entry name" value="AMINO ACID TRANSPORTER"/>
    <property type="match status" value="1"/>
</dbReference>
<keyword evidence="6 8" id="KW-1133">Transmembrane helix</keyword>
<dbReference type="Proteomes" id="UP000298030">
    <property type="component" value="Unassembled WGS sequence"/>
</dbReference>
<dbReference type="GO" id="GO:0015179">
    <property type="term" value="F:L-amino acid transmembrane transporter activity"/>
    <property type="evidence" value="ECO:0007669"/>
    <property type="project" value="TreeGrafter"/>
</dbReference>
<feature type="transmembrane region" description="Helical" evidence="8">
    <location>
        <begin position="100"/>
        <end position="121"/>
    </location>
</feature>
<organism evidence="10 11">
    <name type="scientific">Coprinellus micaceus</name>
    <name type="common">Glistening ink-cap mushroom</name>
    <name type="synonym">Coprinus micaceus</name>
    <dbReference type="NCBI Taxonomy" id="71717"/>
    <lineage>
        <taxon>Eukaryota</taxon>
        <taxon>Fungi</taxon>
        <taxon>Dikarya</taxon>
        <taxon>Basidiomycota</taxon>
        <taxon>Agaricomycotina</taxon>
        <taxon>Agaricomycetes</taxon>
        <taxon>Agaricomycetidae</taxon>
        <taxon>Agaricales</taxon>
        <taxon>Agaricineae</taxon>
        <taxon>Psathyrellaceae</taxon>
        <taxon>Coprinellus</taxon>
    </lineage>
</organism>
<keyword evidence="3" id="KW-0813">Transport</keyword>
<evidence type="ECO:0000313" key="10">
    <source>
        <dbReference type="EMBL" id="TEB39203.1"/>
    </source>
</evidence>
<feature type="transmembrane region" description="Helical" evidence="8">
    <location>
        <begin position="270"/>
        <end position="289"/>
    </location>
</feature>
<evidence type="ECO:0000256" key="4">
    <source>
        <dbReference type="ARBA" id="ARBA00022692"/>
    </source>
</evidence>
<keyword evidence="5" id="KW-0029">Amino-acid transport</keyword>
<gene>
    <name evidence="10" type="ORF">FA13DRAFT_1850931</name>
</gene>
<evidence type="ECO:0000256" key="7">
    <source>
        <dbReference type="ARBA" id="ARBA00023136"/>
    </source>
</evidence>
<dbReference type="GO" id="GO:0005774">
    <property type="term" value="C:vacuolar membrane"/>
    <property type="evidence" value="ECO:0007669"/>
    <property type="project" value="TreeGrafter"/>
</dbReference>
<feature type="transmembrane region" description="Helical" evidence="8">
    <location>
        <begin position="133"/>
        <end position="156"/>
    </location>
</feature>
<dbReference type="OrthoDB" id="655540at2759"/>
<feature type="transmembrane region" description="Helical" evidence="8">
    <location>
        <begin position="301"/>
        <end position="322"/>
    </location>
</feature>
<dbReference type="InterPro" id="IPR013057">
    <property type="entry name" value="AA_transpt_TM"/>
</dbReference>
<evidence type="ECO:0000256" key="5">
    <source>
        <dbReference type="ARBA" id="ARBA00022970"/>
    </source>
</evidence>
<sequence length="325" mass="34757">MFCLELFAVTVILVTLYGDSIHALIPTHSVNTYKLWILVVLIPTVFLPLSLLSYTSILGIVSTLLLVVVIFYDGFSKATAPGSLLDHAPTNVGVQDLNKLGIAFGLFMAGFSGHPVIPSLARDMIDPTQFDSMINWAFGIATVIYMAIGSAGYLMFGDGVHDEISVDLLVTPGFSPFINKVCLWLLVISPISKFGLNSQPLNTTIDILLGIDHSSMSSPEELAAKPNDMSTIAPHGRALLLKKGVAVVQRISLTCLSVFVSISIPEFSSMMAFLGSFSAFMLAIVGPVAAKVTVERRCGVFDAFVMLAGVVMAIWGTAAAFWSAS</sequence>
<evidence type="ECO:0000256" key="6">
    <source>
        <dbReference type="ARBA" id="ARBA00022989"/>
    </source>
</evidence>
<reference evidence="10 11" key="1">
    <citation type="journal article" date="2019" name="Nat. Ecol. Evol.">
        <title>Megaphylogeny resolves global patterns of mushroom evolution.</title>
        <authorList>
            <person name="Varga T."/>
            <person name="Krizsan K."/>
            <person name="Foldi C."/>
            <person name="Dima B."/>
            <person name="Sanchez-Garcia M."/>
            <person name="Sanchez-Ramirez S."/>
            <person name="Szollosi G.J."/>
            <person name="Szarkandi J.G."/>
            <person name="Papp V."/>
            <person name="Albert L."/>
            <person name="Andreopoulos W."/>
            <person name="Angelini C."/>
            <person name="Antonin V."/>
            <person name="Barry K.W."/>
            <person name="Bougher N.L."/>
            <person name="Buchanan P."/>
            <person name="Buyck B."/>
            <person name="Bense V."/>
            <person name="Catcheside P."/>
            <person name="Chovatia M."/>
            <person name="Cooper J."/>
            <person name="Damon W."/>
            <person name="Desjardin D."/>
            <person name="Finy P."/>
            <person name="Geml J."/>
            <person name="Haridas S."/>
            <person name="Hughes K."/>
            <person name="Justo A."/>
            <person name="Karasinski D."/>
            <person name="Kautmanova I."/>
            <person name="Kiss B."/>
            <person name="Kocsube S."/>
            <person name="Kotiranta H."/>
            <person name="LaButti K.M."/>
            <person name="Lechner B.E."/>
            <person name="Liimatainen K."/>
            <person name="Lipzen A."/>
            <person name="Lukacs Z."/>
            <person name="Mihaltcheva S."/>
            <person name="Morgado L.N."/>
            <person name="Niskanen T."/>
            <person name="Noordeloos M.E."/>
            <person name="Ohm R.A."/>
            <person name="Ortiz-Santana B."/>
            <person name="Ovrebo C."/>
            <person name="Racz N."/>
            <person name="Riley R."/>
            <person name="Savchenko A."/>
            <person name="Shiryaev A."/>
            <person name="Soop K."/>
            <person name="Spirin V."/>
            <person name="Szebenyi C."/>
            <person name="Tomsovsky M."/>
            <person name="Tulloss R.E."/>
            <person name="Uehling J."/>
            <person name="Grigoriev I.V."/>
            <person name="Vagvolgyi C."/>
            <person name="Papp T."/>
            <person name="Martin F.M."/>
            <person name="Miettinen O."/>
            <person name="Hibbett D.S."/>
            <person name="Nagy L.G."/>
        </authorList>
    </citation>
    <scope>NUCLEOTIDE SEQUENCE [LARGE SCALE GENOMIC DNA]</scope>
    <source>
        <strain evidence="10 11">FP101781</strain>
    </source>
</reference>
<dbReference type="Pfam" id="PF01490">
    <property type="entry name" value="Aa_trans"/>
    <property type="match status" value="1"/>
</dbReference>
<evidence type="ECO:0000256" key="8">
    <source>
        <dbReference type="SAM" id="Phobius"/>
    </source>
</evidence>
<feature type="transmembrane region" description="Helical" evidence="8">
    <location>
        <begin position="247"/>
        <end position="264"/>
    </location>
</feature>
<evidence type="ECO:0000313" key="11">
    <source>
        <dbReference type="Proteomes" id="UP000298030"/>
    </source>
</evidence>
<comment type="caution">
    <text evidence="10">The sequence shown here is derived from an EMBL/GenBank/DDBJ whole genome shotgun (WGS) entry which is preliminary data.</text>
</comment>
<evidence type="ECO:0000256" key="2">
    <source>
        <dbReference type="ARBA" id="ARBA00008066"/>
    </source>
</evidence>
<dbReference type="AlphaFoldDB" id="A0A4Y7TYF6"/>
<keyword evidence="4 8" id="KW-0812">Transmembrane</keyword>
<dbReference type="STRING" id="71717.A0A4Y7TYF6"/>
<evidence type="ECO:0000259" key="9">
    <source>
        <dbReference type="Pfam" id="PF01490"/>
    </source>
</evidence>
<protein>
    <recommendedName>
        <fullName evidence="9">Amino acid transporter transmembrane domain-containing protein</fullName>
    </recommendedName>
</protein>